<reference evidence="4" key="1">
    <citation type="submission" date="2016-10" db="EMBL/GenBank/DDBJ databases">
        <authorList>
            <person name="Varghese N."/>
            <person name="Submissions S."/>
        </authorList>
    </citation>
    <scope>NUCLEOTIDE SEQUENCE [LARGE SCALE GENOMIC DNA]</scope>
    <source>
        <strain evidence="4">DSM 15363</strain>
    </source>
</reference>
<gene>
    <name evidence="3" type="ORF">SAMN04489796_101858</name>
</gene>
<accession>A0A1G7XX96</accession>
<evidence type="ECO:0000313" key="4">
    <source>
        <dbReference type="Proteomes" id="UP000199492"/>
    </source>
</evidence>
<protein>
    <recommendedName>
        <fullName evidence="2">DUF6705 domain-containing protein</fullName>
    </recommendedName>
</protein>
<dbReference type="AlphaFoldDB" id="A0A1G7XX96"/>
<organism evidence="3 4">
    <name type="scientific">Winogradskyella thalassocola</name>
    <dbReference type="NCBI Taxonomy" id="262004"/>
    <lineage>
        <taxon>Bacteria</taxon>
        <taxon>Pseudomonadati</taxon>
        <taxon>Bacteroidota</taxon>
        <taxon>Flavobacteriia</taxon>
        <taxon>Flavobacteriales</taxon>
        <taxon>Flavobacteriaceae</taxon>
        <taxon>Winogradskyella</taxon>
    </lineage>
</organism>
<dbReference type="RefSeq" id="WP_092466327.1">
    <property type="nucleotide sequence ID" value="NZ_FNCZ01000001.1"/>
</dbReference>
<keyword evidence="4" id="KW-1185">Reference proteome</keyword>
<dbReference type="PROSITE" id="PS51257">
    <property type="entry name" value="PROKAR_LIPOPROTEIN"/>
    <property type="match status" value="1"/>
</dbReference>
<dbReference type="OrthoDB" id="1274930at2"/>
<evidence type="ECO:0000259" key="2">
    <source>
        <dbReference type="Pfam" id="PF20448"/>
    </source>
</evidence>
<dbReference type="InterPro" id="IPR046551">
    <property type="entry name" value="DUF6705"/>
</dbReference>
<keyword evidence="1" id="KW-0732">Signal</keyword>
<proteinExistence type="predicted"/>
<dbReference type="Proteomes" id="UP000199492">
    <property type="component" value="Unassembled WGS sequence"/>
</dbReference>
<dbReference type="Pfam" id="PF20448">
    <property type="entry name" value="DUF6705"/>
    <property type="match status" value="1"/>
</dbReference>
<sequence>MKHILFILLITATLFSCKVQQVYAQELIAVEEHINYLNNETEIQDNTYFKDVNNLFDEFIGVWIGSYNDKNFTFIISETTEQSSIRPLSFDKLMINYKVTDISGVTLIDTTNLPITNLLVMQGTYFIENGESYQLSYYGEEFECGDFGKIFITVINNNVNPSELNVYFSQGHDINDPNECTNDVTIPFPRDVNFTLIKQ</sequence>
<feature type="chain" id="PRO_5011758511" description="DUF6705 domain-containing protein" evidence="1">
    <location>
        <begin position="25"/>
        <end position="199"/>
    </location>
</feature>
<feature type="signal peptide" evidence="1">
    <location>
        <begin position="1"/>
        <end position="24"/>
    </location>
</feature>
<evidence type="ECO:0000256" key="1">
    <source>
        <dbReference type="SAM" id="SignalP"/>
    </source>
</evidence>
<name>A0A1G7XX96_9FLAO</name>
<evidence type="ECO:0000313" key="3">
    <source>
        <dbReference type="EMBL" id="SDG88804.1"/>
    </source>
</evidence>
<dbReference type="EMBL" id="FNCZ01000001">
    <property type="protein sequence ID" value="SDG88804.1"/>
    <property type="molecule type" value="Genomic_DNA"/>
</dbReference>
<feature type="domain" description="DUF6705" evidence="2">
    <location>
        <begin position="1"/>
        <end position="83"/>
    </location>
</feature>